<dbReference type="STRING" id="1410606.T478_0421"/>
<dbReference type="InterPro" id="IPR019734">
    <property type="entry name" value="TPR_rpt"/>
</dbReference>
<dbReference type="PANTHER" id="PTHR31350:SF21">
    <property type="entry name" value="F-BOX ONLY PROTEIN 21"/>
    <property type="match status" value="1"/>
</dbReference>
<dbReference type="EMBL" id="CP007026">
    <property type="protein sequence ID" value="AJA92598.1"/>
    <property type="molecule type" value="Genomic_DNA"/>
</dbReference>
<dbReference type="Pfam" id="PF13369">
    <property type="entry name" value="Transglut_core2"/>
    <property type="match status" value="1"/>
</dbReference>
<dbReference type="SUPFAM" id="SSF48452">
    <property type="entry name" value="TPR-like"/>
    <property type="match status" value="1"/>
</dbReference>
<dbReference type="KEGG" id="nbv:T478_0421"/>
<reference evidence="4" key="3">
    <citation type="submission" date="2016-05" db="EMBL/GenBank/DDBJ databases">
        <authorList>
            <person name="Lavstsen T."/>
            <person name="Jespersen J.S."/>
        </authorList>
    </citation>
    <scope>NUCLEOTIDE SEQUENCE [LARGE SCALE GENOMIC DNA]</scope>
    <source>
        <strain evidence="4">U25</strain>
    </source>
</reference>
<keyword evidence="1" id="KW-0802">TPR repeat</keyword>
<dbReference type="PROSITE" id="PS50005">
    <property type="entry name" value="TPR"/>
    <property type="match status" value="1"/>
</dbReference>
<evidence type="ECO:0000313" key="6">
    <source>
        <dbReference type="Proteomes" id="UP000241022"/>
    </source>
</evidence>
<dbReference type="Gene3D" id="1.25.40.10">
    <property type="entry name" value="Tetratricopeptide repeat domain"/>
    <property type="match status" value="1"/>
</dbReference>
<dbReference type="Proteomes" id="UP000030944">
    <property type="component" value="Chromosome"/>
</dbReference>
<evidence type="ECO:0000259" key="2">
    <source>
        <dbReference type="Pfam" id="PF13369"/>
    </source>
</evidence>
<dbReference type="Pfam" id="PF13371">
    <property type="entry name" value="TPR_9"/>
    <property type="match status" value="1"/>
</dbReference>
<reference evidence="4 6" key="4">
    <citation type="submission" date="2018-04" db="EMBL/GenBank/DDBJ databases">
        <title>Transcriptomics of ammonia oxidizing archaea.</title>
        <authorList>
            <person name="Carini P."/>
        </authorList>
    </citation>
    <scope>NUCLEOTIDE SEQUENCE [LARGE SCALE GENOMIC DNA]</scope>
    <source>
        <strain evidence="4 6">U25</strain>
    </source>
</reference>
<dbReference type="AlphaFoldDB" id="A0A0A7V192"/>
<proteinExistence type="predicted"/>
<evidence type="ECO:0000313" key="3">
    <source>
        <dbReference type="EMBL" id="AJA92598.1"/>
    </source>
</evidence>
<dbReference type="HOGENOM" id="CLU_063810_1_0_2"/>
<dbReference type="OrthoDB" id="8627at2157"/>
<dbReference type="PANTHER" id="PTHR31350">
    <property type="entry name" value="SI:DKEY-261L7.2"/>
    <property type="match status" value="1"/>
</dbReference>
<organism evidence="3 5">
    <name type="scientific">Candidatus Nitrosopelagicus brevis</name>
    <dbReference type="NCBI Taxonomy" id="1410606"/>
    <lineage>
        <taxon>Archaea</taxon>
        <taxon>Nitrososphaerota</taxon>
    </lineage>
</organism>
<dbReference type="InterPro" id="IPR032698">
    <property type="entry name" value="SirB1_N"/>
</dbReference>
<dbReference type="EMBL" id="LXWN01000002">
    <property type="protein sequence ID" value="PTL87636.1"/>
    <property type="molecule type" value="Genomic_DNA"/>
</dbReference>
<feature type="repeat" description="TPR" evidence="1">
    <location>
        <begin position="222"/>
        <end position="255"/>
    </location>
</feature>
<evidence type="ECO:0000256" key="1">
    <source>
        <dbReference type="PROSITE-ProRule" id="PRU00339"/>
    </source>
</evidence>
<feature type="domain" description="Protein SirB1 N-terminal" evidence="2">
    <location>
        <begin position="45"/>
        <end position="192"/>
    </location>
</feature>
<gene>
    <name evidence="4" type="ORF">A7X95_07160</name>
    <name evidence="3" type="ORF">T478_0421</name>
</gene>
<reference evidence="6" key="2">
    <citation type="submission" date="2016-05" db="EMBL/GenBank/DDBJ databases">
        <authorList>
            <person name="Dupont C."/>
            <person name="Santoro A."/>
        </authorList>
    </citation>
    <scope>NUCLEOTIDE SEQUENCE [LARGE SCALE GENOMIC DNA]</scope>
    <source>
        <strain evidence="6">U25</strain>
    </source>
</reference>
<keyword evidence="6" id="KW-1185">Reference proteome</keyword>
<dbReference type="GeneID" id="24816317"/>
<dbReference type="Proteomes" id="UP000241022">
    <property type="component" value="Unassembled WGS sequence"/>
</dbReference>
<evidence type="ECO:0000313" key="4">
    <source>
        <dbReference type="EMBL" id="PTL87636.1"/>
    </source>
</evidence>
<name>A0A0A7V192_9ARCH</name>
<protein>
    <submittedName>
        <fullName evidence="3">Transglutaminase-like protein</fullName>
    </submittedName>
</protein>
<reference evidence="3 5" key="1">
    <citation type="journal article" date="2015" name="Proc. Natl. Acad. Sci. U.S.A.">
        <title>Genomic and proteomic characterization of "Candidatus Nitrosopelagicus brevis": An ammonia-oxidizing archaeon from the open ocean.</title>
        <authorList>
            <person name="Santoro A.E."/>
            <person name="Dupont C.L."/>
            <person name="Richter R.A."/>
            <person name="Craig M.T."/>
            <person name="Carini P."/>
            <person name="McIlvin M.R."/>
            <person name="Yang Y."/>
            <person name="Orsi W.D."/>
            <person name="Moran D.M."/>
            <person name="Saito M.A."/>
        </authorList>
    </citation>
    <scope>NUCLEOTIDE SEQUENCE [LARGE SCALE GENOMIC DNA]</scope>
    <source>
        <strain evidence="3">CN25</strain>
        <strain evidence="5">V2</strain>
    </source>
</reference>
<evidence type="ECO:0000313" key="5">
    <source>
        <dbReference type="Proteomes" id="UP000030944"/>
    </source>
</evidence>
<accession>A0A0A7V192</accession>
<dbReference type="RefSeq" id="WP_048104795.1">
    <property type="nucleotide sequence ID" value="NZ_CP007026.1"/>
</dbReference>
<sequence length="274" mass="32420">MNEREISLVSEWNTFVSNENFSLIEKCLKLAQILEYPELSISKELERIKEIGINFRNRITESKNPTYLISLLNEFLFDVEEFQGDLDDYYNPKNNFLNYVLERSSGIPITLCILYTEIAKYADLDLKIVGFPSHVIVKYEEEMILDPFNRGRLLELEDLQEILYQNYGDSVEFQAEYLNQISDEKILIRMLRNLKNSYTDSFAYEMASMCNRMILEILPESADEIRDMGILEEKLKNYDNALEFLNKYLEMEPNAEDVDFVLELIREIREKINQ</sequence>
<dbReference type="InterPro" id="IPR011990">
    <property type="entry name" value="TPR-like_helical_dom_sf"/>
</dbReference>